<evidence type="ECO:0000313" key="1">
    <source>
        <dbReference type="EMBL" id="SUD91847.1"/>
    </source>
</evidence>
<reference evidence="1 2" key="1">
    <citation type="submission" date="2018-06" db="EMBL/GenBank/DDBJ databases">
        <authorList>
            <consortium name="Pathogen Informatics"/>
            <person name="Doyle S."/>
        </authorList>
    </citation>
    <scope>NUCLEOTIDE SEQUENCE [LARGE SCALE GENOMIC DNA]</scope>
    <source>
        <strain evidence="1 2">NCTC10526</strain>
    </source>
</reference>
<evidence type="ECO:0000313" key="2">
    <source>
        <dbReference type="Proteomes" id="UP000254123"/>
    </source>
</evidence>
<accession>A0A379LPR4</accession>
<dbReference type="AlphaFoldDB" id="A0A379LPR4"/>
<name>A0A379LPR4_9GAMM</name>
<sequence length="95" mass="11322">MKIINYDELLADHKPKGYFSDEANRLANILIHEYCIQKDNGLARFLDVDSCFDDHTALRVWVQKQLETQEDYITDELLLELQSRLYQLIPQTDYR</sequence>
<dbReference type="EMBL" id="UGVC01000001">
    <property type="protein sequence ID" value="SUD91847.1"/>
    <property type="molecule type" value="Genomic_DNA"/>
</dbReference>
<dbReference type="Proteomes" id="UP000254123">
    <property type="component" value="Unassembled WGS sequence"/>
</dbReference>
<gene>
    <name evidence="1" type="ORF">NCTC10526_02220</name>
</gene>
<proteinExistence type="predicted"/>
<keyword evidence="2" id="KW-1185">Reference proteome</keyword>
<dbReference type="STRING" id="1123034.GCA_000685805_01832"/>
<organism evidence="1 2">
    <name type="scientific">Psychrobacter phenylpyruvicus</name>
    <dbReference type="NCBI Taxonomy" id="29432"/>
    <lineage>
        <taxon>Bacteria</taxon>
        <taxon>Pseudomonadati</taxon>
        <taxon>Pseudomonadota</taxon>
        <taxon>Gammaproteobacteria</taxon>
        <taxon>Moraxellales</taxon>
        <taxon>Moraxellaceae</taxon>
        <taxon>Psychrobacter</taxon>
    </lineage>
</organism>
<dbReference type="RefSeq" id="WP_028859325.1">
    <property type="nucleotide sequence ID" value="NZ_CAJHAQ010000001.1"/>
</dbReference>
<protein>
    <submittedName>
        <fullName evidence="1">Uncharacterized protein</fullName>
    </submittedName>
</protein>